<keyword evidence="6" id="KW-0378">Hydrolase</keyword>
<dbReference type="Gene3D" id="3.40.50.880">
    <property type="match status" value="1"/>
</dbReference>
<dbReference type="InterPro" id="IPR044668">
    <property type="entry name" value="PuuD-like"/>
</dbReference>
<dbReference type="GO" id="GO:0006598">
    <property type="term" value="P:polyamine catabolic process"/>
    <property type="evidence" value="ECO:0007669"/>
    <property type="project" value="TreeGrafter"/>
</dbReference>
<dbReference type="InterPro" id="IPR029062">
    <property type="entry name" value="Class_I_gatase-like"/>
</dbReference>
<gene>
    <name evidence="6" type="primary">puuD</name>
    <name evidence="6" type="ORF">Tsedi_01084</name>
</gene>
<comment type="function">
    <text evidence="3">Involved in the breakdown of putrescine via hydrolysis of the gamma-glutamyl linkage of gamma-glutamyl-gamma-aminobutyrate.</text>
</comment>
<protein>
    <recommendedName>
        <fullName evidence="5">gamma-glutamyl-gamma-aminobutyrate hydrolase</fullName>
        <ecNumber evidence="5">3.5.1.94</ecNumber>
    </recommendedName>
</protein>
<organism evidence="6 7">
    <name type="scientific">Tepidimonas sediminis</name>
    <dbReference type="NCBI Taxonomy" id="2588941"/>
    <lineage>
        <taxon>Bacteria</taxon>
        <taxon>Pseudomonadati</taxon>
        <taxon>Pseudomonadota</taxon>
        <taxon>Betaproteobacteria</taxon>
        <taxon>Burkholderiales</taxon>
        <taxon>Tepidimonas</taxon>
    </lineage>
</organism>
<dbReference type="GO" id="GO:0005829">
    <property type="term" value="C:cytosol"/>
    <property type="evidence" value="ECO:0007669"/>
    <property type="project" value="TreeGrafter"/>
</dbReference>
<comment type="catalytic activity">
    <reaction evidence="2">
        <text>4-(gamma-L-glutamylamino)butanoate + H2O = 4-aminobutanoate + L-glutamate</text>
        <dbReference type="Rhea" id="RHEA:19737"/>
        <dbReference type="ChEBI" id="CHEBI:15377"/>
        <dbReference type="ChEBI" id="CHEBI:29985"/>
        <dbReference type="ChEBI" id="CHEBI:58800"/>
        <dbReference type="ChEBI" id="CHEBI:59888"/>
        <dbReference type="EC" id="3.5.1.94"/>
    </reaction>
</comment>
<accession>A0A554WQL4</accession>
<dbReference type="InterPro" id="IPR011697">
    <property type="entry name" value="Peptidase_C26"/>
</dbReference>
<dbReference type="Proteomes" id="UP000320225">
    <property type="component" value="Unassembled WGS sequence"/>
</dbReference>
<dbReference type="CDD" id="cd01745">
    <property type="entry name" value="GATase1_2"/>
    <property type="match status" value="1"/>
</dbReference>
<dbReference type="SUPFAM" id="SSF52317">
    <property type="entry name" value="Class I glutamine amidotransferase-like"/>
    <property type="match status" value="1"/>
</dbReference>
<proteinExistence type="inferred from homology"/>
<dbReference type="PANTHER" id="PTHR43235:SF1">
    <property type="entry name" value="GLUTAMINE AMIDOTRANSFERASE PB2B2.05-RELATED"/>
    <property type="match status" value="1"/>
</dbReference>
<evidence type="ECO:0000256" key="1">
    <source>
        <dbReference type="ARBA" id="ARBA00011083"/>
    </source>
</evidence>
<evidence type="ECO:0000313" key="7">
    <source>
        <dbReference type="Proteomes" id="UP000320225"/>
    </source>
</evidence>
<dbReference type="PANTHER" id="PTHR43235">
    <property type="entry name" value="GLUTAMINE AMIDOTRANSFERASE PB2B2.05-RELATED"/>
    <property type="match status" value="1"/>
</dbReference>
<evidence type="ECO:0000256" key="2">
    <source>
        <dbReference type="ARBA" id="ARBA00052718"/>
    </source>
</evidence>
<dbReference type="AlphaFoldDB" id="A0A554WQL4"/>
<sequence>MQMAPIVPVGGAQNGPIMHDDALPPWVWMPADHRLLGETAHAQPYLVLGDKYARAVKVGAQAQPVMFPLADAAQVPQLLAQVDGVVLTGSPSNVHPRHFGEAVADPRLPLDEQRDEVTLAVVREALAQEVPLLGICRGFQEINVALGGSLHQAVHALPGHLDHREPKDAPLEQQYAPRHEVTLQPGSLLHRLAGGAPVVRVNSLHGQGIKRLGRGLRAVAHAPDGLIEAVEFEAAPTFALAVQWHPEWRCREDALSSAIFRAFGEAVRQRRARRLAEARAFAAAPETPA</sequence>
<evidence type="ECO:0000313" key="6">
    <source>
        <dbReference type="EMBL" id="TSE25860.1"/>
    </source>
</evidence>
<reference evidence="6 7" key="1">
    <citation type="submission" date="2019-07" db="EMBL/GenBank/DDBJ databases">
        <title>Tepidimonas sediminis YIM 72259 draft genome.</title>
        <authorList>
            <person name="Da Costa M.S."/>
            <person name="Froufe H.J.C."/>
            <person name="Egas C."/>
            <person name="Albuquerque L."/>
        </authorList>
    </citation>
    <scope>NUCLEOTIDE SEQUENCE [LARGE SCALE GENOMIC DNA]</scope>
    <source>
        <strain evidence="6 7">YIM 72259</strain>
    </source>
</reference>
<dbReference type="EMBL" id="VJND01000005">
    <property type="protein sequence ID" value="TSE25860.1"/>
    <property type="molecule type" value="Genomic_DNA"/>
</dbReference>
<comment type="caution">
    <text evidence="6">The sequence shown here is derived from an EMBL/GenBank/DDBJ whole genome shotgun (WGS) entry which is preliminary data.</text>
</comment>
<dbReference type="PROSITE" id="PS51273">
    <property type="entry name" value="GATASE_TYPE_1"/>
    <property type="match status" value="1"/>
</dbReference>
<comment type="pathway">
    <text evidence="4">Amine and polyamine degradation; putrescine degradation; 4-aminobutanoate from putrescine: step 4/4.</text>
</comment>
<evidence type="ECO:0000256" key="3">
    <source>
        <dbReference type="ARBA" id="ARBA00055068"/>
    </source>
</evidence>
<dbReference type="EC" id="3.5.1.94" evidence="5"/>
<dbReference type="FunFam" id="3.40.50.880:FF:000030">
    <property type="entry name" value="Gamma-glutamyl-gamma-aminobutyrate hydrolase PuuD"/>
    <property type="match status" value="1"/>
</dbReference>
<name>A0A554WQL4_9BURK</name>
<dbReference type="GO" id="GO:0033969">
    <property type="term" value="F:gamma-glutamyl-gamma-aminobutyrate hydrolase activity"/>
    <property type="evidence" value="ECO:0007669"/>
    <property type="project" value="UniProtKB-EC"/>
</dbReference>
<comment type="similarity">
    <text evidence="1">Belongs to the peptidase C26 family.</text>
</comment>
<keyword evidence="7" id="KW-1185">Reference proteome</keyword>
<dbReference type="Pfam" id="PF07722">
    <property type="entry name" value="Peptidase_C26"/>
    <property type="match status" value="1"/>
</dbReference>
<evidence type="ECO:0000256" key="4">
    <source>
        <dbReference type="ARBA" id="ARBA00060634"/>
    </source>
</evidence>
<evidence type="ECO:0000256" key="5">
    <source>
        <dbReference type="ARBA" id="ARBA00066788"/>
    </source>
</evidence>